<proteinExistence type="predicted"/>
<dbReference type="Proteomes" id="UP000002899">
    <property type="component" value="Chromosome IV"/>
</dbReference>
<sequence>MYRYIIYAFLCFTHFMCVHGLNRKGGFFSRINNSIGNFISGKTSAHSNHENPHISLKIKPATSLHLTRNELNMLLLEVKHEVTKQMEQLEDELADKGREDEKHMSTWTINHSPVYIPFAKTIETHSGDNSKNERLKNDTKEFKHNPTHRTEESKLRESKIAET</sequence>
<feature type="signal peptide" evidence="3">
    <location>
        <begin position="1"/>
        <end position="20"/>
    </location>
</feature>
<keyword evidence="5" id="KW-1185">Reference proteome</keyword>
<name>A0A1N6LY94_BABMR</name>
<evidence type="ECO:0000256" key="3">
    <source>
        <dbReference type="SAM" id="SignalP"/>
    </source>
</evidence>
<reference evidence="4 5" key="3">
    <citation type="journal article" date="2016" name="Sci. Rep.">
        <title>Genome-wide diversity and gene expression profiling of Babesia microti isolates identify polymorphic genes that mediate host-pathogen interactions.</title>
        <authorList>
            <person name="Silva J.C."/>
            <person name="Cornillot E."/>
            <person name="McCracken C."/>
            <person name="Usmani-Brown S."/>
            <person name="Dwivedi A."/>
            <person name="Ifeonu O.O."/>
            <person name="Crabtree J."/>
            <person name="Gotia H.T."/>
            <person name="Virji A.Z."/>
            <person name="Reynes C."/>
            <person name="Colinge J."/>
            <person name="Kumar V."/>
            <person name="Lawres L."/>
            <person name="Pazzi J.E."/>
            <person name="Pablo J.V."/>
            <person name="Hung C."/>
            <person name="Brancato J."/>
            <person name="Kumari P."/>
            <person name="Orvis J."/>
            <person name="Tretina K."/>
            <person name="Chibucos M."/>
            <person name="Ott S."/>
            <person name="Sadzewicz L."/>
            <person name="Sengamalay N."/>
            <person name="Shetty A.C."/>
            <person name="Su Q."/>
            <person name="Tallon L."/>
            <person name="Fraser C.M."/>
            <person name="Frutos R."/>
            <person name="Molina D.M."/>
            <person name="Krause P.J."/>
            <person name="Ben Mamoun C."/>
        </authorList>
    </citation>
    <scope>NUCLEOTIDE SEQUENCE [LARGE SCALE GENOMIC DNA]</scope>
    <source>
        <strain evidence="4 5">RI</strain>
    </source>
</reference>
<dbReference type="GeneID" id="24426372"/>
<reference evidence="4 5" key="2">
    <citation type="journal article" date="2013" name="PLoS ONE">
        <title>Whole genome mapping and re-organization of the nuclear and mitochondrial genomes of Babesia microti isolates.</title>
        <authorList>
            <person name="Cornillot E."/>
            <person name="Dassouli A."/>
            <person name="Garg A."/>
            <person name="Pachikara N."/>
            <person name="Randazzo S."/>
            <person name="Depoix D."/>
            <person name="Carcy B."/>
            <person name="Delbecq S."/>
            <person name="Frutos R."/>
            <person name="Silva J.C."/>
            <person name="Sutton R."/>
            <person name="Krause P.J."/>
            <person name="Mamoun C.B."/>
        </authorList>
    </citation>
    <scope>NUCLEOTIDE SEQUENCE [LARGE SCALE GENOMIC DNA]</scope>
    <source>
        <strain evidence="4 5">RI</strain>
    </source>
</reference>
<feature type="coiled-coil region" evidence="1">
    <location>
        <begin position="72"/>
        <end position="99"/>
    </location>
</feature>
<reference evidence="4 5" key="1">
    <citation type="journal article" date="2012" name="Nucleic Acids Res.">
        <title>Sequencing of the smallest Apicomplexan genome from the human pathogen Babesia microti.</title>
        <authorList>
            <person name="Cornillot E."/>
            <person name="Hadj-Kaddour K."/>
            <person name="Dassouli A."/>
            <person name="Noel B."/>
            <person name="Ranwez V."/>
            <person name="Vacherie B."/>
            <person name="Augagneur Y."/>
            <person name="Bres V."/>
            <person name="Duclos A."/>
            <person name="Randazzo S."/>
            <person name="Carcy B."/>
            <person name="Debierre-Grockiego F."/>
            <person name="Delbecq S."/>
            <person name="Moubri-Menage K."/>
            <person name="Shams-Eldin H."/>
            <person name="Usmani-Brown S."/>
            <person name="Bringaud F."/>
            <person name="Wincker P."/>
            <person name="Vivares C.P."/>
            <person name="Schwarz R.T."/>
            <person name="Schetters T.P."/>
            <person name="Krause P.J."/>
            <person name="Gorenflot A."/>
            <person name="Berry V."/>
            <person name="Barbe V."/>
            <person name="Ben Mamoun C."/>
        </authorList>
    </citation>
    <scope>NUCLEOTIDE SEQUENCE [LARGE SCALE GENOMIC DNA]</scope>
    <source>
        <strain evidence="4 5">RI</strain>
    </source>
</reference>
<evidence type="ECO:0000313" key="4">
    <source>
        <dbReference type="EMBL" id="SIO73832.1"/>
    </source>
</evidence>
<dbReference type="KEGG" id="bmic:BmR1_04g08710"/>
<protein>
    <submittedName>
        <fullName evidence="4">Secreted ookinete protein, putative (PSOP13)</fullName>
    </submittedName>
</protein>
<evidence type="ECO:0000313" key="5">
    <source>
        <dbReference type="Proteomes" id="UP000002899"/>
    </source>
</evidence>
<dbReference type="VEuPathDB" id="PiroplasmaDB:BmR1_04g08710"/>
<dbReference type="AlphaFoldDB" id="A0A1N6LY94"/>
<feature type="compositionally biased region" description="Basic and acidic residues" evidence="2">
    <location>
        <begin position="122"/>
        <end position="163"/>
    </location>
</feature>
<dbReference type="EMBL" id="LN871599">
    <property type="protein sequence ID" value="SIO73832.1"/>
    <property type="molecule type" value="Genomic_DNA"/>
</dbReference>
<gene>
    <name evidence="4" type="ORF">BmR1_04g08710</name>
</gene>
<feature type="chain" id="PRO_5012952548" evidence="3">
    <location>
        <begin position="21"/>
        <end position="163"/>
    </location>
</feature>
<evidence type="ECO:0000256" key="2">
    <source>
        <dbReference type="SAM" id="MobiDB-lite"/>
    </source>
</evidence>
<keyword evidence="1" id="KW-0175">Coiled coil</keyword>
<dbReference type="OrthoDB" id="366009at2759"/>
<organism evidence="4 5">
    <name type="scientific">Babesia microti (strain RI)</name>
    <dbReference type="NCBI Taxonomy" id="1133968"/>
    <lineage>
        <taxon>Eukaryota</taxon>
        <taxon>Sar</taxon>
        <taxon>Alveolata</taxon>
        <taxon>Apicomplexa</taxon>
        <taxon>Aconoidasida</taxon>
        <taxon>Piroplasmida</taxon>
        <taxon>Babesiidae</taxon>
        <taxon>Babesia</taxon>
    </lineage>
</organism>
<keyword evidence="3" id="KW-0732">Signal</keyword>
<evidence type="ECO:0000256" key="1">
    <source>
        <dbReference type="SAM" id="Coils"/>
    </source>
</evidence>
<accession>A0A1N6LY94</accession>
<dbReference type="RefSeq" id="XP_012650327.2">
    <property type="nucleotide sequence ID" value="XM_012794873.2"/>
</dbReference>
<feature type="region of interest" description="Disordered" evidence="2">
    <location>
        <begin position="121"/>
        <end position="163"/>
    </location>
</feature>